<dbReference type="GO" id="GO:0005634">
    <property type="term" value="C:nucleus"/>
    <property type="evidence" value="ECO:0007669"/>
    <property type="project" value="TreeGrafter"/>
</dbReference>
<dbReference type="AlphaFoldDB" id="A0A4V1Q421"/>
<evidence type="ECO:0000313" key="2">
    <source>
        <dbReference type="EMBL" id="RXW20568.1"/>
    </source>
</evidence>
<dbReference type="CDD" id="cd01741">
    <property type="entry name" value="GATase1_1"/>
    <property type="match status" value="1"/>
</dbReference>
<sequence>MSSSNHRAIALLVCGKTTGKTYAENGGYIDIFQRFLHASLDSLQPQKVPLENQNRRPRWQFSLDPYDVFQSQEYPDDAKIDDYDGIIITGSPAAAYENVEWVNKLVAFVKNVAHNKPRIKLIGICFGHQIIARALGGECVPNAGRWEIGPIPINLTDLGKQIFGVDTLVRSTPALPACLLSYYILTDVMRTPPSLAAHLTNAIPSSSELTAQTNNPL</sequence>
<keyword evidence="3" id="KW-1185">Reference proteome</keyword>
<dbReference type="Proteomes" id="UP000290288">
    <property type="component" value="Unassembled WGS sequence"/>
</dbReference>
<dbReference type="InterPro" id="IPR044992">
    <property type="entry name" value="ChyE-like"/>
</dbReference>
<dbReference type="InterPro" id="IPR017926">
    <property type="entry name" value="GATASE"/>
</dbReference>
<dbReference type="InterPro" id="IPR029062">
    <property type="entry name" value="Class_I_gatase-like"/>
</dbReference>
<dbReference type="GO" id="GO:0005829">
    <property type="term" value="C:cytosol"/>
    <property type="evidence" value="ECO:0007669"/>
    <property type="project" value="TreeGrafter"/>
</dbReference>
<proteinExistence type="predicted"/>
<evidence type="ECO:0000259" key="1">
    <source>
        <dbReference type="Pfam" id="PF00117"/>
    </source>
</evidence>
<dbReference type="Gene3D" id="3.40.50.880">
    <property type="match status" value="1"/>
</dbReference>
<dbReference type="Pfam" id="PF00117">
    <property type="entry name" value="GATase"/>
    <property type="match status" value="1"/>
</dbReference>
<dbReference type="PANTHER" id="PTHR42695:SF5">
    <property type="entry name" value="GLUTAMINE AMIDOTRANSFERASE YLR126C-RELATED"/>
    <property type="match status" value="1"/>
</dbReference>
<dbReference type="SUPFAM" id="SSF52317">
    <property type="entry name" value="Class I glutamine amidotransferase-like"/>
    <property type="match status" value="1"/>
</dbReference>
<evidence type="ECO:0000313" key="3">
    <source>
        <dbReference type="Proteomes" id="UP000290288"/>
    </source>
</evidence>
<protein>
    <recommendedName>
        <fullName evidence="1">Glutamine amidotransferase domain-containing protein</fullName>
    </recommendedName>
</protein>
<accession>A0A4V1Q421</accession>
<comment type="caution">
    <text evidence="2">The sequence shown here is derived from an EMBL/GenBank/DDBJ whole genome shotgun (WGS) entry which is preliminary data.</text>
</comment>
<dbReference type="EMBL" id="SDEE01000142">
    <property type="protein sequence ID" value="RXW20568.1"/>
    <property type="molecule type" value="Genomic_DNA"/>
</dbReference>
<reference evidence="2 3" key="1">
    <citation type="submission" date="2019-01" db="EMBL/GenBank/DDBJ databases">
        <title>Draft genome sequence of Psathyrella aberdarensis IHI B618.</title>
        <authorList>
            <person name="Buettner E."/>
            <person name="Kellner H."/>
        </authorList>
    </citation>
    <scope>NUCLEOTIDE SEQUENCE [LARGE SCALE GENOMIC DNA]</scope>
    <source>
        <strain evidence="2 3">IHI B618</strain>
    </source>
</reference>
<feature type="domain" description="Glutamine amidotransferase" evidence="1">
    <location>
        <begin position="77"/>
        <end position="143"/>
    </location>
</feature>
<name>A0A4V1Q421_9AGAR</name>
<gene>
    <name evidence="2" type="ORF">EST38_g5286</name>
</gene>
<dbReference type="STRING" id="2316362.A0A4V1Q421"/>
<dbReference type="PANTHER" id="PTHR42695">
    <property type="entry name" value="GLUTAMINE AMIDOTRANSFERASE YLR126C-RELATED"/>
    <property type="match status" value="1"/>
</dbReference>
<organism evidence="2 3">
    <name type="scientific">Candolleomyces aberdarensis</name>
    <dbReference type="NCBI Taxonomy" id="2316362"/>
    <lineage>
        <taxon>Eukaryota</taxon>
        <taxon>Fungi</taxon>
        <taxon>Dikarya</taxon>
        <taxon>Basidiomycota</taxon>
        <taxon>Agaricomycotina</taxon>
        <taxon>Agaricomycetes</taxon>
        <taxon>Agaricomycetidae</taxon>
        <taxon>Agaricales</taxon>
        <taxon>Agaricineae</taxon>
        <taxon>Psathyrellaceae</taxon>
        <taxon>Candolleomyces</taxon>
    </lineage>
</organism>
<dbReference type="OrthoDB" id="92161at2759"/>